<sequence>MVLVYCEPRKRNHREQARHSACNAPRAYILRKGVIVGSISQEGRLMKTYSLTIKHKSGTWQT</sequence>
<organism evidence="1">
    <name type="scientific">marine sediment metagenome</name>
    <dbReference type="NCBI Taxonomy" id="412755"/>
    <lineage>
        <taxon>unclassified sequences</taxon>
        <taxon>metagenomes</taxon>
        <taxon>ecological metagenomes</taxon>
    </lineage>
</organism>
<protein>
    <submittedName>
        <fullName evidence="1">Uncharacterized protein</fullName>
    </submittedName>
</protein>
<name>A0A0F9H2T5_9ZZZZ</name>
<accession>A0A0F9H2T5</accession>
<feature type="non-terminal residue" evidence="1">
    <location>
        <position position="62"/>
    </location>
</feature>
<proteinExistence type="predicted"/>
<dbReference type="AlphaFoldDB" id="A0A0F9H2T5"/>
<evidence type="ECO:0000313" key="1">
    <source>
        <dbReference type="EMBL" id="KKM05350.1"/>
    </source>
</evidence>
<dbReference type="EMBL" id="LAZR01016241">
    <property type="protein sequence ID" value="KKM05350.1"/>
    <property type="molecule type" value="Genomic_DNA"/>
</dbReference>
<reference evidence="1" key="1">
    <citation type="journal article" date="2015" name="Nature">
        <title>Complex archaea that bridge the gap between prokaryotes and eukaryotes.</title>
        <authorList>
            <person name="Spang A."/>
            <person name="Saw J.H."/>
            <person name="Jorgensen S.L."/>
            <person name="Zaremba-Niedzwiedzka K."/>
            <person name="Martijn J."/>
            <person name="Lind A.E."/>
            <person name="van Eijk R."/>
            <person name="Schleper C."/>
            <person name="Guy L."/>
            <person name="Ettema T.J."/>
        </authorList>
    </citation>
    <scope>NUCLEOTIDE SEQUENCE</scope>
</reference>
<comment type="caution">
    <text evidence="1">The sequence shown here is derived from an EMBL/GenBank/DDBJ whole genome shotgun (WGS) entry which is preliminary data.</text>
</comment>
<gene>
    <name evidence="1" type="ORF">LCGC14_1754940</name>
</gene>